<dbReference type="InterPro" id="IPR002033">
    <property type="entry name" value="TatC"/>
</dbReference>
<dbReference type="GO" id="GO:0065002">
    <property type="term" value="P:intracellular protein transmembrane transport"/>
    <property type="evidence" value="ECO:0007669"/>
    <property type="project" value="TreeGrafter"/>
</dbReference>
<evidence type="ECO:0000256" key="2">
    <source>
        <dbReference type="ARBA" id="ARBA00008882"/>
    </source>
</evidence>
<feature type="transmembrane region" description="Helical" evidence="6">
    <location>
        <begin position="12"/>
        <end position="30"/>
    </location>
</feature>
<protein>
    <submittedName>
        <fullName evidence="7">Sec-independent protein translocase component TatC</fullName>
    </submittedName>
</protein>
<feature type="transmembrane region" description="Helical" evidence="6">
    <location>
        <begin position="125"/>
        <end position="146"/>
    </location>
</feature>
<accession>A0A2Z1TLB4</accession>
<feature type="transmembrane region" description="Helical" evidence="6">
    <location>
        <begin position="210"/>
        <end position="230"/>
    </location>
</feature>
<reference evidence="7" key="2">
    <citation type="journal article" date="2016" name="Mitochondrial DNA Part B Resour">
        <title>Complete mitochondrial genome of a DHA-rich protist Schizochytrium sp. TIO1101.</title>
        <authorList>
            <person name="Wang Z."/>
            <person name="Lou S."/>
            <person name="Hu F."/>
            <person name="Wu P."/>
            <person name="Yang L."/>
            <person name="Li H."/>
            <person name="He L."/>
            <person name="Lin X."/>
        </authorList>
    </citation>
    <scope>NUCLEOTIDE SEQUENCE</scope>
</reference>
<dbReference type="PANTHER" id="PTHR30371:SF0">
    <property type="entry name" value="SEC-INDEPENDENT PROTEIN TRANSLOCASE PROTEIN TATC, CHLOROPLASTIC-RELATED"/>
    <property type="match status" value="1"/>
</dbReference>
<sequence>MIYKFFIQDLVYRLFYVILSFIITSFVIFFKKSNLLYIVTISIDSYRFIILSPFELFNTDVIFSIYFGFFVSLVVFLIQAYCFFIPALYLHEQRLVRFLLLCFLSLYFFAGISCFAYFLPKLWCFFIQFSIATSFFSIDFIFNYSFFIRFIILLHFGMVFIFSFFPVLLSILFGFTSFSSSFVFYNRRYFYVIFSICGGILSPPDLLTQVIIFAVLSMFFEAVLLLICFFKNFKV</sequence>
<feature type="transmembrane region" description="Helical" evidence="6">
    <location>
        <begin position="66"/>
        <end position="89"/>
    </location>
</feature>
<comment type="similarity">
    <text evidence="2">Belongs to the TatC family.</text>
</comment>
<dbReference type="GO" id="GO:0033281">
    <property type="term" value="C:TAT protein transport complex"/>
    <property type="evidence" value="ECO:0007669"/>
    <property type="project" value="TreeGrafter"/>
</dbReference>
<comment type="subcellular location">
    <subcellularLocation>
        <location evidence="1">Membrane</location>
        <topology evidence="1">Multi-pass membrane protein</topology>
    </subcellularLocation>
</comment>
<dbReference type="PANTHER" id="PTHR30371">
    <property type="entry name" value="SEC-INDEPENDENT PROTEIN TRANSLOCASE PROTEIN TATC"/>
    <property type="match status" value="1"/>
</dbReference>
<proteinExistence type="inferred from homology"/>
<feature type="transmembrane region" description="Helical" evidence="6">
    <location>
        <begin position="95"/>
        <end position="118"/>
    </location>
</feature>
<evidence type="ECO:0000256" key="4">
    <source>
        <dbReference type="ARBA" id="ARBA00022989"/>
    </source>
</evidence>
<organism evidence="7">
    <name type="scientific">Schizochytrium sp. TIO1101</name>
    <dbReference type="NCBI Taxonomy" id="1868228"/>
    <lineage>
        <taxon>Eukaryota</taxon>
        <taxon>Sar</taxon>
        <taxon>Stramenopiles</taxon>
        <taxon>Bigyra</taxon>
        <taxon>Labyrinthulomycetes</taxon>
        <taxon>Thraustochytrida</taxon>
        <taxon>Thraustochytriidae</taxon>
        <taxon>Schizochytrium</taxon>
    </lineage>
</organism>
<feature type="transmembrane region" description="Helical" evidence="6">
    <location>
        <begin position="152"/>
        <end position="176"/>
    </location>
</feature>
<reference evidence="7" key="1">
    <citation type="submission" date="2015-11" db="EMBL/GenBank/DDBJ databases">
        <authorList>
            <person name="Zhang Y."/>
            <person name="Guo Z."/>
        </authorList>
    </citation>
    <scope>NUCLEOTIDE SEQUENCE</scope>
</reference>
<evidence type="ECO:0000256" key="6">
    <source>
        <dbReference type="SAM" id="Phobius"/>
    </source>
</evidence>
<dbReference type="GO" id="GO:0043953">
    <property type="term" value="P:protein transport by the Tat complex"/>
    <property type="evidence" value="ECO:0007669"/>
    <property type="project" value="TreeGrafter"/>
</dbReference>
<evidence type="ECO:0000313" key="7">
    <source>
        <dbReference type="EMBL" id="ANO44465.1"/>
    </source>
</evidence>
<evidence type="ECO:0000256" key="5">
    <source>
        <dbReference type="ARBA" id="ARBA00023136"/>
    </source>
</evidence>
<keyword evidence="7" id="KW-0496">Mitochondrion</keyword>
<geneLocation type="mitochondrion" evidence="7"/>
<dbReference type="Pfam" id="PF00902">
    <property type="entry name" value="TatC"/>
    <property type="match status" value="1"/>
</dbReference>
<keyword evidence="4 6" id="KW-1133">Transmembrane helix</keyword>
<evidence type="ECO:0000256" key="3">
    <source>
        <dbReference type="ARBA" id="ARBA00022692"/>
    </source>
</evidence>
<evidence type="ECO:0000256" key="1">
    <source>
        <dbReference type="ARBA" id="ARBA00004141"/>
    </source>
</evidence>
<name>A0A2Z1TLB4_9STRA</name>
<gene>
    <name evidence="7" type="primary">tatC</name>
</gene>
<dbReference type="EMBL" id="KU183024">
    <property type="protein sequence ID" value="ANO44465.1"/>
    <property type="molecule type" value="Genomic_DNA"/>
</dbReference>
<keyword evidence="5 6" id="KW-0472">Membrane</keyword>
<keyword evidence="3 6" id="KW-0812">Transmembrane</keyword>
<dbReference type="GO" id="GO:0009977">
    <property type="term" value="F:proton motive force dependent protein transmembrane transporter activity"/>
    <property type="evidence" value="ECO:0007669"/>
    <property type="project" value="TreeGrafter"/>
</dbReference>
<dbReference type="AlphaFoldDB" id="A0A2Z1TLB4"/>